<reference evidence="1" key="1">
    <citation type="submission" date="2015-12" db="EMBL/GenBank/DDBJ databases">
        <title>Chromosome of the avian spirochetosis agent Borrelia anserina Es.</title>
        <authorList>
            <person name="Elbir H."/>
            <person name="Sitlani P."/>
            <person name="Bergstroem S."/>
            <person name="Barbour A.G."/>
        </authorList>
    </citation>
    <scope>NUCLEOTIDE SEQUENCE [LARGE SCALE GENOMIC DNA]</scope>
    <source>
        <strain evidence="1">Es</strain>
    </source>
</reference>
<protein>
    <recommendedName>
        <fullName evidence="3">Lipoprotein</fullName>
    </recommendedName>
</protein>
<evidence type="ECO:0000313" key="2">
    <source>
        <dbReference type="Proteomes" id="UP000185502"/>
    </source>
</evidence>
<evidence type="ECO:0000313" key="1">
    <source>
        <dbReference type="EMBL" id="APR64687.1"/>
    </source>
</evidence>
<sequence length="260" mass="30582">MLNIIKSLTIAIVLMPFFNCKNNKIIDKNFSYIIIFSDTTEYFFKINHTPFIQEETLFINEKDIELIKGKLNNVQKILLTHKSSNEIFNVNKIKNKTFYLSEVKFSLRKAIDFILNDPSIDLKTSLIMTDNTLNKEDLEYLEQSTRAQNINITVINETNIPYLKNLIVPKITRVILFSIKNNHVFLKKLSGSPFFKKIDFILIGNTKKNLKEINAKYIIGIDELNLIEMTKKINKNFQYEFNIYKKQNKFDNKSIYIQVN</sequence>
<proteinExistence type="predicted"/>
<accession>A0ABM6FTU3</accession>
<gene>
    <name evidence="1" type="ORF">N187_00910</name>
</gene>
<name>A0ABM6FTU3_BORAN</name>
<organism evidence="1 2">
    <name type="scientific">Borrelia anserina Es</name>
    <dbReference type="NCBI Taxonomy" id="1365188"/>
    <lineage>
        <taxon>Bacteria</taxon>
        <taxon>Pseudomonadati</taxon>
        <taxon>Spirochaetota</taxon>
        <taxon>Spirochaetia</taxon>
        <taxon>Spirochaetales</taxon>
        <taxon>Borreliaceae</taxon>
        <taxon>Borrelia</taxon>
    </lineage>
</organism>
<evidence type="ECO:0008006" key="3">
    <source>
        <dbReference type="Google" id="ProtNLM"/>
    </source>
</evidence>
<keyword evidence="2" id="KW-1185">Reference proteome</keyword>
<dbReference type="Proteomes" id="UP000185502">
    <property type="component" value="Chromosome"/>
</dbReference>
<dbReference type="EMBL" id="CP013704">
    <property type="protein sequence ID" value="APR64687.1"/>
    <property type="molecule type" value="Genomic_DNA"/>
</dbReference>
<dbReference type="RefSeq" id="WP_025419410.1">
    <property type="nucleotide sequence ID" value="NZ_CP013704.1"/>
</dbReference>